<keyword evidence="4" id="KW-1185">Reference proteome</keyword>
<name>A0A1I5SWZ4_9EURY</name>
<sequence>MEEEQPQSLPTELDRWLDDRAAETGRERGEVLARAVATHRVLTDAEDATDVPPLEQQLAELADRIDELEGETDDRIEDVRDRVVQVMQVAQSRAKADHDHPDLADRIDEVERAEADEIAILRRALASLDRRVEGGFDNYEAVLASLADRADDAEGKLDRLASAVVDLRKRVTELEAADARREAVEELQADANRRNVGTADCENCGKRVHVGLLSEPRCPHCGESFVDVEPGSRFLGSATLVTGDQPALTGESFDPAPAEEVFSDDG</sequence>
<dbReference type="Proteomes" id="UP000183769">
    <property type="component" value="Unassembled WGS sequence"/>
</dbReference>
<evidence type="ECO:0000256" key="1">
    <source>
        <dbReference type="SAM" id="Coils"/>
    </source>
</evidence>
<dbReference type="RefSeq" id="WP_074878485.1">
    <property type="nucleotide sequence ID" value="NZ_FOXI01000007.1"/>
</dbReference>
<evidence type="ECO:0000313" key="4">
    <source>
        <dbReference type="Proteomes" id="UP000183769"/>
    </source>
</evidence>
<gene>
    <name evidence="3" type="ORF">SAMN05216277_10753</name>
</gene>
<feature type="region of interest" description="Disordered" evidence="2">
    <location>
        <begin position="1"/>
        <end position="28"/>
    </location>
</feature>
<proteinExistence type="predicted"/>
<feature type="compositionally biased region" description="Polar residues" evidence="2">
    <location>
        <begin position="1"/>
        <end position="10"/>
    </location>
</feature>
<protein>
    <recommendedName>
        <fullName evidence="5">Ribbon-helix-helix protein, copG family</fullName>
    </recommendedName>
</protein>
<evidence type="ECO:0008006" key="5">
    <source>
        <dbReference type="Google" id="ProtNLM"/>
    </source>
</evidence>
<dbReference type="Gene3D" id="1.10.287.1490">
    <property type="match status" value="1"/>
</dbReference>
<accession>A0A1I5SWZ4</accession>
<feature type="compositionally biased region" description="Basic and acidic residues" evidence="2">
    <location>
        <begin position="12"/>
        <end position="28"/>
    </location>
</feature>
<dbReference type="AlphaFoldDB" id="A0A1I5SWZ4"/>
<feature type="coiled-coil region" evidence="1">
    <location>
        <begin position="51"/>
        <end position="78"/>
    </location>
</feature>
<reference evidence="4" key="1">
    <citation type="submission" date="2016-10" db="EMBL/GenBank/DDBJ databases">
        <authorList>
            <person name="Varghese N."/>
            <person name="Submissions S."/>
        </authorList>
    </citation>
    <scope>NUCLEOTIDE SEQUENCE [LARGE SCALE GENOMIC DNA]</scope>
    <source>
        <strain evidence="4">CGMCC 1.10329</strain>
    </source>
</reference>
<dbReference type="OrthoDB" id="178000at2157"/>
<feature type="region of interest" description="Disordered" evidence="2">
    <location>
        <begin position="245"/>
        <end position="266"/>
    </location>
</feature>
<evidence type="ECO:0000256" key="2">
    <source>
        <dbReference type="SAM" id="MobiDB-lite"/>
    </source>
</evidence>
<evidence type="ECO:0000313" key="3">
    <source>
        <dbReference type="EMBL" id="SFP75259.1"/>
    </source>
</evidence>
<keyword evidence="1" id="KW-0175">Coiled coil</keyword>
<organism evidence="3 4">
    <name type="scientific">Halolamina pelagica</name>
    <dbReference type="NCBI Taxonomy" id="699431"/>
    <lineage>
        <taxon>Archaea</taxon>
        <taxon>Methanobacteriati</taxon>
        <taxon>Methanobacteriota</taxon>
        <taxon>Stenosarchaea group</taxon>
        <taxon>Halobacteria</taxon>
        <taxon>Halobacteriales</taxon>
        <taxon>Haloferacaceae</taxon>
    </lineage>
</organism>
<dbReference type="EMBL" id="FOXI01000007">
    <property type="protein sequence ID" value="SFP75259.1"/>
    <property type="molecule type" value="Genomic_DNA"/>
</dbReference>
<feature type="coiled-coil region" evidence="1">
    <location>
        <begin position="136"/>
        <end position="194"/>
    </location>
</feature>